<dbReference type="EMBL" id="AHAM01000348">
    <property type="protein sequence ID" value="EHK52244.1"/>
    <property type="molecule type" value="Genomic_DNA"/>
</dbReference>
<sequence>MVDVRLTPKVQASDIAIAEGWPAELNRPIARLDASDSHNYCKGISRTSRFGTI</sequence>
<evidence type="ECO:0000313" key="1">
    <source>
        <dbReference type="EMBL" id="EHK52244.1"/>
    </source>
</evidence>
<keyword evidence="2" id="KW-1185">Reference proteome</keyword>
<dbReference type="PATRIC" id="fig|1107882.3.peg.6996"/>
<organism evidence="1 2">
    <name type="scientific">Mesorhizobium alhagi CCNWXJ12-2</name>
    <dbReference type="NCBI Taxonomy" id="1107882"/>
    <lineage>
        <taxon>Bacteria</taxon>
        <taxon>Pseudomonadati</taxon>
        <taxon>Pseudomonadota</taxon>
        <taxon>Alphaproteobacteria</taxon>
        <taxon>Hyphomicrobiales</taxon>
        <taxon>Phyllobacteriaceae</taxon>
        <taxon>Allomesorhizobium</taxon>
    </lineage>
</organism>
<evidence type="ECO:0000313" key="2">
    <source>
        <dbReference type="Proteomes" id="UP000003250"/>
    </source>
</evidence>
<reference evidence="1 2" key="1">
    <citation type="journal article" date="2012" name="J. Bacteriol.">
        <title>Draft Genome Sequence of Mesorhizobium alhagi CCNWXJ12-2T, a Novel Salt-Resistant Species Isolated from the Desert of Northwestern China.</title>
        <authorList>
            <person name="Zhou M."/>
            <person name="Chen W."/>
            <person name="Chen H."/>
            <person name="Wei G."/>
        </authorList>
    </citation>
    <scope>NUCLEOTIDE SEQUENCE [LARGE SCALE GENOMIC DNA]</scope>
    <source>
        <strain evidence="1 2">CCNWXJ12-2</strain>
    </source>
</reference>
<gene>
    <name evidence="1" type="ORF">MAXJ12_36371</name>
</gene>
<dbReference type="Proteomes" id="UP000003250">
    <property type="component" value="Unassembled WGS sequence"/>
</dbReference>
<proteinExistence type="predicted"/>
<protein>
    <submittedName>
        <fullName evidence="1">Uncharacterized protein</fullName>
    </submittedName>
</protein>
<dbReference type="AlphaFoldDB" id="H0I451"/>
<accession>H0I451</accession>
<name>H0I451_9HYPH</name>